<evidence type="ECO:0000313" key="2">
    <source>
        <dbReference type="Proteomes" id="UP000831701"/>
    </source>
</evidence>
<comment type="caution">
    <text evidence="1">The sequence shown here is derived from an EMBL/GenBank/DDBJ whole genome shotgun (WGS) entry which is preliminary data.</text>
</comment>
<dbReference type="Proteomes" id="UP000831701">
    <property type="component" value="Chromosome 7"/>
</dbReference>
<keyword evidence="2" id="KW-1185">Reference proteome</keyword>
<name>A0ACB8WP05_9TELE</name>
<gene>
    <name evidence="1" type="ORF">L3Q82_007765</name>
</gene>
<accession>A0ACB8WP05</accession>
<sequence length="156" mass="17267">MSSNSWCPVGYVPEYSSLSMAQWAQVILELPRPFSASGPGSTGQGATKMWSSMFTSVTLALQKKGQPSAHMPPCSSTRWWAPMERVAVDILGPFPATERGNRYILVAMDYFTKWPEAYAVPDQSAATTAEHLVNEMFCRFVCVPEELHSDQGRAEL</sequence>
<dbReference type="EMBL" id="CM041537">
    <property type="protein sequence ID" value="KAI3369557.1"/>
    <property type="molecule type" value="Genomic_DNA"/>
</dbReference>
<proteinExistence type="predicted"/>
<evidence type="ECO:0000313" key="1">
    <source>
        <dbReference type="EMBL" id="KAI3369557.1"/>
    </source>
</evidence>
<protein>
    <submittedName>
        <fullName evidence="1">Uncharacterized protein</fullName>
    </submittedName>
</protein>
<reference evidence="1" key="1">
    <citation type="submission" date="2022-04" db="EMBL/GenBank/DDBJ databases">
        <title>Jade perch genome.</title>
        <authorList>
            <person name="Chao B."/>
        </authorList>
    </citation>
    <scope>NUCLEOTIDE SEQUENCE</scope>
    <source>
        <strain evidence="1">CB-2022</strain>
    </source>
</reference>
<organism evidence="1 2">
    <name type="scientific">Scortum barcoo</name>
    <name type="common">barcoo grunter</name>
    <dbReference type="NCBI Taxonomy" id="214431"/>
    <lineage>
        <taxon>Eukaryota</taxon>
        <taxon>Metazoa</taxon>
        <taxon>Chordata</taxon>
        <taxon>Craniata</taxon>
        <taxon>Vertebrata</taxon>
        <taxon>Euteleostomi</taxon>
        <taxon>Actinopterygii</taxon>
        <taxon>Neopterygii</taxon>
        <taxon>Teleostei</taxon>
        <taxon>Neoteleostei</taxon>
        <taxon>Acanthomorphata</taxon>
        <taxon>Eupercaria</taxon>
        <taxon>Centrarchiformes</taxon>
        <taxon>Terapontoidei</taxon>
        <taxon>Terapontidae</taxon>
        <taxon>Scortum</taxon>
    </lineage>
</organism>